<dbReference type="EMBL" id="NOIF01000351">
    <property type="protein sequence ID" value="OZS41399.1"/>
    <property type="molecule type" value="Genomic_DNA"/>
</dbReference>
<name>A0ABX4FR28_9GAMM</name>
<gene>
    <name evidence="1" type="ORF">ASV53_23940</name>
</gene>
<keyword evidence="2" id="KW-1185">Reference proteome</keyword>
<accession>A0ABX4FR28</accession>
<organism evidence="1 2">
    <name type="scientific">Photobacterium sanguinicancri</name>
    <dbReference type="NCBI Taxonomy" id="875932"/>
    <lineage>
        <taxon>Bacteria</taxon>
        <taxon>Pseudomonadati</taxon>
        <taxon>Pseudomonadota</taxon>
        <taxon>Gammaproteobacteria</taxon>
        <taxon>Vibrionales</taxon>
        <taxon>Vibrionaceae</taxon>
        <taxon>Photobacterium</taxon>
    </lineage>
</organism>
<reference evidence="1 2" key="1">
    <citation type="journal article" date="2016" name="Antonie Van Leeuwenhoek">
        <title>Photobacterium sanguinicancri sp. nov. isolated from marine animals.</title>
        <authorList>
            <person name="Gomez-Gil B."/>
            <person name="Roque A."/>
            <person name="Rotllant G."/>
            <person name="Romalde J.L."/>
            <person name="Doce A."/>
            <person name="Eggermont M."/>
            <person name="Defoirdt T."/>
        </authorList>
    </citation>
    <scope>NUCLEOTIDE SEQUENCE [LARGE SCALE GENOMIC DNA]</scope>
    <source>
        <strain evidence="1 2">CAIM 1827</strain>
    </source>
</reference>
<proteinExistence type="predicted"/>
<dbReference type="RefSeq" id="WP_094958982.1">
    <property type="nucleotide sequence ID" value="NZ_NOIF01000351.1"/>
</dbReference>
<evidence type="ECO:0000313" key="1">
    <source>
        <dbReference type="EMBL" id="OZS41399.1"/>
    </source>
</evidence>
<comment type="caution">
    <text evidence="1">The sequence shown here is derived from an EMBL/GenBank/DDBJ whole genome shotgun (WGS) entry which is preliminary data.</text>
</comment>
<protein>
    <submittedName>
        <fullName evidence="1">Uncharacterized protein</fullName>
    </submittedName>
</protein>
<dbReference type="Proteomes" id="UP000215999">
    <property type="component" value="Unassembled WGS sequence"/>
</dbReference>
<evidence type="ECO:0000313" key="2">
    <source>
        <dbReference type="Proteomes" id="UP000215999"/>
    </source>
</evidence>
<sequence length="65" mass="7068">MSKCPNSECGSDSFEAVKANVKGMKYPALFIQCAECKTVVGTEPAYYVPQMLQDLAKSLELPPLP</sequence>